<evidence type="ECO:0000256" key="7">
    <source>
        <dbReference type="SAM" id="Phobius"/>
    </source>
</evidence>
<dbReference type="Proteomes" id="UP000038040">
    <property type="component" value="Unplaced"/>
</dbReference>
<evidence type="ECO:0000313" key="11">
    <source>
        <dbReference type="WBParaSite" id="DME_0000420801-mRNA-1"/>
    </source>
</evidence>
<feature type="transmembrane region" description="Helical" evidence="7">
    <location>
        <begin position="364"/>
        <end position="386"/>
    </location>
</feature>
<dbReference type="PANTHER" id="PTHR13624:SF6">
    <property type="entry name" value="EMEI"/>
    <property type="match status" value="1"/>
</dbReference>
<organism evidence="9 11">
    <name type="scientific">Dracunculus medinensis</name>
    <name type="common">Guinea worm</name>
    <dbReference type="NCBI Taxonomy" id="318479"/>
    <lineage>
        <taxon>Eukaryota</taxon>
        <taxon>Metazoa</taxon>
        <taxon>Ecdysozoa</taxon>
        <taxon>Nematoda</taxon>
        <taxon>Chromadorea</taxon>
        <taxon>Rhabditida</taxon>
        <taxon>Spirurina</taxon>
        <taxon>Dracunculoidea</taxon>
        <taxon>Dracunculidae</taxon>
        <taxon>Dracunculus</taxon>
    </lineage>
</organism>
<evidence type="ECO:0000256" key="3">
    <source>
        <dbReference type="ARBA" id="ARBA00022692"/>
    </source>
</evidence>
<evidence type="ECO:0000256" key="4">
    <source>
        <dbReference type="ARBA" id="ARBA00022989"/>
    </source>
</evidence>
<feature type="transmembrane region" description="Helical" evidence="7">
    <location>
        <begin position="268"/>
        <end position="285"/>
    </location>
</feature>
<keyword evidence="3 7" id="KW-0812">Transmembrane</keyword>
<dbReference type="Pfam" id="PF10268">
    <property type="entry name" value="Tmemb_161AB"/>
    <property type="match status" value="2"/>
</dbReference>
<feature type="transmembrane region" description="Helical" evidence="7">
    <location>
        <begin position="227"/>
        <end position="247"/>
    </location>
</feature>
<reference evidence="11" key="1">
    <citation type="submission" date="2017-02" db="UniProtKB">
        <authorList>
            <consortium name="WormBaseParasite"/>
        </authorList>
    </citation>
    <scope>IDENTIFICATION</scope>
</reference>
<evidence type="ECO:0000313" key="8">
    <source>
        <dbReference type="EMBL" id="VDN58118.1"/>
    </source>
</evidence>
<dbReference type="PANTHER" id="PTHR13624">
    <property type="entry name" value="RE42071P"/>
    <property type="match status" value="1"/>
</dbReference>
<gene>
    <name evidence="8" type="ORF">DME_LOCUS8091</name>
</gene>
<dbReference type="Proteomes" id="UP000274756">
    <property type="component" value="Unassembled WGS sequence"/>
</dbReference>
<sequence length="455" mass="52400">MFRFCYGQPHRKNGTIEVVPKTVAKAIFGFHTIATLIVFTIFMKFRSRFSFAQFLLGSGLFCYIPPTSKELKEKIQIVSATKNRKRRFIRYSDILCLPHFITLSWIVDFTVFTLLIYSLSEIFCFIFPDSVDINVSIVWLLLAIGFLLQALANMVVTFFSGEKLEAERNLMISFAAVFFLFSMIFMVFGERFFDVTINKAYESFINSTSEFFTAVDFSDNLQKRSPILLFVSFSVMFAAMSSMLVFPNFRYARMYTNVLNDATPGYKLIYHSVFLLQIFPLILFTNPVRNYLLNGPRIRLTEEELASLRIISTVISTLVRVAFYRSHLQSHLNLAKKSLEKLHTQAGNINNNELQQLVYRYLSYLNVAALQYFIPALLPLFVVLLLKTLGDYSWLGTQHSYAMITRDKKSLASLRLLFNKTVQRGLWSLCLIITLLVNISLSTIGVIYNSYFDAS</sequence>
<evidence type="ECO:0000313" key="10">
    <source>
        <dbReference type="Proteomes" id="UP000274756"/>
    </source>
</evidence>
<feature type="transmembrane region" description="Helical" evidence="7">
    <location>
        <begin position="137"/>
        <end position="158"/>
    </location>
</feature>
<dbReference type="EMBL" id="UYYG01001165">
    <property type="protein sequence ID" value="VDN58118.1"/>
    <property type="molecule type" value="Genomic_DNA"/>
</dbReference>
<dbReference type="STRING" id="318479.A0A0N4UAM1"/>
<comment type="similarity">
    <text evidence="2">Belongs to the TMEM161 family.</text>
</comment>
<feature type="transmembrane region" description="Helical" evidence="7">
    <location>
        <begin position="26"/>
        <end position="45"/>
    </location>
</feature>
<feature type="transmembrane region" description="Helical" evidence="7">
    <location>
        <begin position="426"/>
        <end position="448"/>
    </location>
</feature>
<dbReference type="GO" id="GO:0016020">
    <property type="term" value="C:membrane"/>
    <property type="evidence" value="ECO:0007669"/>
    <property type="project" value="UniProtKB-SubCell"/>
</dbReference>
<keyword evidence="10" id="KW-1185">Reference proteome</keyword>
<feature type="transmembrane region" description="Helical" evidence="7">
    <location>
        <begin position="94"/>
        <end position="117"/>
    </location>
</feature>
<reference evidence="8 10" key="2">
    <citation type="submission" date="2018-11" db="EMBL/GenBank/DDBJ databases">
        <authorList>
            <consortium name="Pathogen Informatics"/>
        </authorList>
    </citation>
    <scope>NUCLEOTIDE SEQUENCE [LARGE SCALE GENOMIC DNA]</scope>
</reference>
<keyword evidence="5 7" id="KW-0472">Membrane</keyword>
<evidence type="ECO:0000313" key="9">
    <source>
        <dbReference type="Proteomes" id="UP000038040"/>
    </source>
</evidence>
<protein>
    <submittedName>
        <fullName evidence="8 11">Uncharacterized protein</fullName>
    </submittedName>
</protein>
<proteinExistence type="inferred from homology"/>
<accession>A0A0N4UAM1</accession>
<evidence type="ECO:0000256" key="6">
    <source>
        <dbReference type="ARBA" id="ARBA00023180"/>
    </source>
</evidence>
<dbReference type="AlphaFoldDB" id="A0A0N4UAM1"/>
<evidence type="ECO:0000256" key="2">
    <source>
        <dbReference type="ARBA" id="ARBA00009706"/>
    </source>
</evidence>
<evidence type="ECO:0000256" key="1">
    <source>
        <dbReference type="ARBA" id="ARBA00004141"/>
    </source>
</evidence>
<name>A0A0N4UAM1_DRAME</name>
<dbReference type="InterPro" id="IPR019395">
    <property type="entry name" value="Transmembrane_161A/B"/>
</dbReference>
<feature type="transmembrane region" description="Helical" evidence="7">
    <location>
        <begin position="170"/>
        <end position="189"/>
    </location>
</feature>
<dbReference type="WBParaSite" id="DME_0000420801-mRNA-1">
    <property type="protein sequence ID" value="DME_0000420801-mRNA-1"/>
    <property type="gene ID" value="DME_0000420801"/>
</dbReference>
<comment type="subcellular location">
    <subcellularLocation>
        <location evidence="1">Membrane</location>
        <topology evidence="1">Multi-pass membrane protein</topology>
    </subcellularLocation>
</comment>
<keyword evidence="4 7" id="KW-1133">Transmembrane helix</keyword>
<dbReference type="OrthoDB" id="196957at2759"/>
<keyword evidence="6" id="KW-0325">Glycoprotein</keyword>
<evidence type="ECO:0000256" key="5">
    <source>
        <dbReference type="ARBA" id="ARBA00023136"/>
    </source>
</evidence>